<dbReference type="SMART" id="SM00355">
    <property type="entry name" value="ZnF_C2H2"/>
    <property type="match status" value="4"/>
</dbReference>
<feature type="compositionally biased region" description="Acidic residues" evidence="13">
    <location>
        <begin position="240"/>
        <end position="261"/>
    </location>
</feature>
<dbReference type="SMART" id="SM00980">
    <property type="entry name" value="THAP"/>
    <property type="match status" value="1"/>
</dbReference>
<feature type="binding site" evidence="12">
    <location>
        <position position="109"/>
    </location>
    <ligand>
        <name>Zn(2+)</name>
        <dbReference type="ChEBI" id="CHEBI:29105"/>
    </ligand>
</feature>
<keyword evidence="7 11" id="KW-0238">DNA-binding</keyword>
<feature type="binding site" evidence="12">
    <location>
        <position position="152"/>
    </location>
    <ligand>
        <name>Zn(2+)</name>
        <dbReference type="ChEBI" id="CHEBI:29105"/>
    </ligand>
</feature>
<feature type="domain" description="THAP-type" evidence="15">
    <location>
        <begin position="1"/>
        <end position="80"/>
    </location>
</feature>
<evidence type="ECO:0000256" key="8">
    <source>
        <dbReference type="ARBA" id="ARBA00023163"/>
    </source>
</evidence>
<evidence type="ECO:0000256" key="4">
    <source>
        <dbReference type="ARBA" id="ARBA00022771"/>
    </source>
</evidence>
<dbReference type="PANTHER" id="PTHR24394:SF44">
    <property type="entry name" value="ZINC FINGER PROTEIN 271-LIKE"/>
    <property type="match status" value="1"/>
</dbReference>
<dbReference type="SUPFAM" id="SSF57667">
    <property type="entry name" value="beta-beta-alpha zinc fingers"/>
    <property type="match status" value="2"/>
</dbReference>
<feature type="domain" description="C2H2-type" evidence="14">
    <location>
        <begin position="323"/>
        <end position="345"/>
    </location>
</feature>
<evidence type="ECO:0000256" key="12">
    <source>
        <dbReference type="PROSITE-ProRule" id="PRU01263"/>
    </source>
</evidence>
<dbReference type="GO" id="GO:0003677">
    <property type="term" value="F:DNA binding"/>
    <property type="evidence" value="ECO:0007669"/>
    <property type="project" value="UniProtKB-UniRule"/>
</dbReference>
<evidence type="ECO:0000313" key="17">
    <source>
        <dbReference type="EMBL" id="CAG6564110.1"/>
    </source>
</evidence>
<evidence type="ECO:0000256" key="3">
    <source>
        <dbReference type="ARBA" id="ARBA00022737"/>
    </source>
</evidence>
<evidence type="ECO:0000256" key="1">
    <source>
        <dbReference type="ARBA" id="ARBA00004123"/>
    </source>
</evidence>
<keyword evidence="8" id="KW-0804">Transcription</keyword>
<feature type="domain" description="C2H2-type" evidence="14">
    <location>
        <begin position="295"/>
        <end position="323"/>
    </location>
</feature>
<dbReference type="GO" id="GO:0000981">
    <property type="term" value="F:DNA-binding transcription factor activity, RNA polymerase II-specific"/>
    <property type="evidence" value="ECO:0007669"/>
    <property type="project" value="TreeGrafter"/>
</dbReference>
<evidence type="ECO:0000256" key="13">
    <source>
        <dbReference type="SAM" id="MobiDB-lite"/>
    </source>
</evidence>
<dbReference type="PROSITE" id="PS51915">
    <property type="entry name" value="ZAD"/>
    <property type="match status" value="1"/>
</dbReference>
<dbReference type="GO" id="GO:0008270">
    <property type="term" value="F:zinc ion binding"/>
    <property type="evidence" value="ECO:0007669"/>
    <property type="project" value="UniProtKB-UniRule"/>
</dbReference>
<dbReference type="SMART" id="SM00868">
    <property type="entry name" value="zf-AD"/>
    <property type="match status" value="1"/>
</dbReference>
<dbReference type="InterPro" id="IPR006612">
    <property type="entry name" value="THAP_Znf"/>
</dbReference>
<dbReference type="PROSITE" id="PS50950">
    <property type="entry name" value="ZF_THAP"/>
    <property type="match status" value="1"/>
</dbReference>
<keyword evidence="6" id="KW-0805">Transcription regulation</keyword>
<feature type="binding site" evidence="12">
    <location>
        <position position="149"/>
    </location>
    <ligand>
        <name>Zn(2+)</name>
        <dbReference type="ChEBI" id="CHEBI:29105"/>
    </ligand>
</feature>
<keyword evidence="2 12" id="KW-0479">Metal-binding</keyword>
<feature type="binding site" evidence="12">
    <location>
        <position position="106"/>
    </location>
    <ligand>
        <name>Zn(2+)</name>
        <dbReference type="ChEBI" id="CHEBI:29105"/>
    </ligand>
</feature>
<dbReference type="Pfam" id="PF00096">
    <property type="entry name" value="zf-C2H2"/>
    <property type="match status" value="2"/>
</dbReference>
<evidence type="ECO:0000256" key="5">
    <source>
        <dbReference type="ARBA" id="ARBA00022833"/>
    </source>
</evidence>
<evidence type="ECO:0000256" key="2">
    <source>
        <dbReference type="ARBA" id="ARBA00022723"/>
    </source>
</evidence>
<dbReference type="GO" id="GO:0005634">
    <property type="term" value="C:nucleus"/>
    <property type="evidence" value="ECO:0007669"/>
    <property type="project" value="UniProtKB-SubCell"/>
</dbReference>
<evidence type="ECO:0000256" key="11">
    <source>
        <dbReference type="PROSITE-ProRule" id="PRU00309"/>
    </source>
</evidence>
<dbReference type="InterPro" id="IPR013087">
    <property type="entry name" value="Znf_C2H2_type"/>
</dbReference>
<comment type="subcellular location">
    <subcellularLocation>
        <location evidence="1">Nucleus</location>
    </subcellularLocation>
</comment>
<evidence type="ECO:0000256" key="7">
    <source>
        <dbReference type="ARBA" id="ARBA00023125"/>
    </source>
</evidence>
<evidence type="ECO:0000259" key="16">
    <source>
        <dbReference type="PROSITE" id="PS51915"/>
    </source>
</evidence>
<reference evidence="17" key="1">
    <citation type="submission" date="2021-05" db="EMBL/GenBank/DDBJ databases">
        <authorList>
            <person name="Alioto T."/>
            <person name="Alioto T."/>
            <person name="Gomez Garrido J."/>
        </authorList>
    </citation>
    <scope>NUCLEOTIDE SEQUENCE</scope>
</reference>
<dbReference type="SUPFAM" id="SSF57716">
    <property type="entry name" value="Glucocorticoid receptor-like (DNA-binding domain)"/>
    <property type="match status" value="1"/>
</dbReference>
<sequence length="421" mass="47270">MSNFCVIPGCQSHQYIKTATLFSVSCTPALEQWWKGTPWNLPQAGLSDPKVCVAHFRDDQLDRRERGFPRPMPNAVPCLRLPKGPATCSMGAPPAVQVCNPLLIVCRFCSKKQANPIRNHLEDLVESEELLQLCLGRGRFLEGFPSGVCDYCLDMIKITTNFIKDCEKAQEKLQKMFFGTSQQMVDSFEEGESCEAEPEQDFEGSFAVPETVISFDDSTEFGGLKHEALEIGGDDPLVGVDDDDEDDDDDDDDNEDEDGLEPGEVKYVGHQMGASANWSGQTSSSKKRAAEEGEVHCNLCGQKFNRKRGLKAHMESIHEKKTFSCRICGKTMGWRKTLQRHMKSHEEGYYKHKCELCDKTFSRPSHLKLHMSKHTGEKVRCPLCGNGLRCNYKLGEHLTKVHKLDPQTAKTYVQTAVKTYG</sequence>
<feature type="region of interest" description="Disordered" evidence="13">
    <location>
        <begin position="231"/>
        <end position="264"/>
    </location>
</feature>
<dbReference type="FunFam" id="3.30.160.60:FF:001228">
    <property type="entry name" value="Zinc finger protein 236"/>
    <property type="match status" value="1"/>
</dbReference>
<keyword evidence="9" id="KW-0539">Nucleus</keyword>
<dbReference type="InterPro" id="IPR012934">
    <property type="entry name" value="Znf_AD"/>
</dbReference>
<evidence type="ECO:0000256" key="9">
    <source>
        <dbReference type="ARBA" id="ARBA00023242"/>
    </source>
</evidence>
<keyword evidence="3" id="KW-0677">Repeat</keyword>
<evidence type="ECO:0000259" key="14">
    <source>
        <dbReference type="PROSITE" id="PS50157"/>
    </source>
</evidence>
<dbReference type="AlphaFoldDB" id="A0A8D8IZ84"/>
<evidence type="ECO:0000256" key="10">
    <source>
        <dbReference type="PROSITE-ProRule" id="PRU00042"/>
    </source>
</evidence>
<evidence type="ECO:0000256" key="6">
    <source>
        <dbReference type="ARBA" id="ARBA00023015"/>
    </source>
</evidence>
<organism evidence="17">
    <name type="scientific">Culex pipiens</name>
    <name type="common">House mosquito</name>
    <dbReference type="NCBI Taxonomy" id="7175"/>
    <lineage>
        <taxon>Eukaryota</taxon>
        <taxon>Metazoa</taxon>
        <taxon>Ecdysozoa</taxon>
        <taxon>Arthropoda</taxon>
        <taxon>Hexapoda</taxon>
        <taxon>Insecta</taxon>
        <taxon>Pterygota</taxon>
        <taxon>Neoptera</taxon>
        <taxon>Endopterygota</taxon>
        <taxon>Diptera</taxon>
        <taxon>Nematocera</taxon>
        <taxon>Culicoidea</taxon>
        <taxon>Culicidae</taxon>
        <taxon>Culicinae</taxon>
        <taxon>Culicini</taxon>
        <taxon>Culex</taxon>
        <taxon>Culex</taxon>
    </lineage>
</organism>
<protein>
    <submittedName>
        <fullName evidence="17">Zinc finger protein 816</fullName>
    </submittedName>
</protein>
<keyword evidence="4 10" id="KW-0863">Zinc-finger</keyword>
<keyword evidence="5 12" id="KW-0862">Zinc</keyword>
<feature type="domain" description="C2H2-type" evidence="14">
    <location>
        <begin position="352"/>
        <end position="379"/>
    </location>
</feature>
<dbReference type="EMBL" id="HBUE01271355">
    <property type="protein sequence ID" value="CAG6564110.1"/>
    <property type="molecule type" value="Transcribed_RNA"/>
</dbReference>
<dbReference type="Gene3D" id="3.30.160.60">
    <property type="entry name" value="Classic Zinc Finger"/>
    <property type="match status" value="2"/>
</dbReference>
<feature type="domain" description="ZAD" evidence="16">
    <location>
        <begin position="104"/>
        <end position="176"/>
    </location>
</feature>
<dbReference type="PROSITE" id="PS50157">
    <property type="entry name" value="ZINC_FINGER_C2H2_2"/>
    <property type="match status" value="3"/>
</dbReference>
<dbReference type="PANTHER" id="PTHR24394">
    <property type="entry name" value="ZINC FINGER PROTEIN"/>
    <property type="match status" value="1"/>
</dbReference>
<accession>A0A8D8IZ84</accession>
<dbReference type="Pfam" id="PF05485">
    <property type="entry name" value="THAP"/>
    <property type="match status" value="1"/>
</dbReference>
<name>A0A8D8IZ84_CULPI</name>
<dbReference type="InterPro" id="IPR036236">
    <property type="entry name" value="Znf_C2H2_sf"/>
</dbReference>
<dbReference type="PROSITE" id="PS00028">
    <property type="entry name" value="ZINC_FINGER_C2H2_1"/>
    <property type="match status" value="4"/>
</dbReference>
<evidence type="ECO:0000259" key="15">
    <source>
        <dbReference type="PROSITE" id="PS50950"/>
    </source>
</evidence>
<proteinExistence type="predicted"/>
<dbReference type="EMBL" id="HBUE01166052">
    <property type="protein sequence ID" value="CAG6512649.1"/>
    <property type="molecule type" value="Transcribed_RNA"/>
</dbReference>